<evidence type="ECO:0000256" key="1">
    <source>
        <dbReference type="SAM" id="MobiDB-lite"/>
    </source>
</evidence>
<dbReference type="PANTHER" id="PTHR34927">
    <property type="entry name" value="IQ DOMAIN-CONTAINING PROTEIN K"/>
    <property type="match status" value="1"/>
</dbReference>
<protein>
    <recommendedName>
        <fullName evidence="4">IQ domain-containing protein K</fullName>
    </recommendedName>
</protein>
<reference evidence="2" key="2">
    <citation type="submission" date="2021-01" db="UniProtKB">
        <authorList>
            <consortium name="EnsemblMetazoa"/>
        </authorList>
    </citation>
    <scope>IDENTIFICATION</scope>
</reference>
<dbReference type="PROSITE" id="PS50096">
    <property type="entry name" value="IQ"/>
    <property type="match status" value="1"/>
</dbReference>
<feature type="compositionally biased region" description="Polar residues" evidence="1">
    <location>
        <begin position="299"/>
        <end position="315"/>
    </location>
</feature>
<dbReference type="Pfam" id="PF00612">
    <property type="entry name" value="IQ"/>
    <property type="match status" value="1"/>
</dbReference>
<dbReference type="RefSeq" id="XP_780827.2">
    <property type="nucleotide sequence ID" value="XM_775734.5"/>
</dbReference>
<feature type="compositionally biased region" description="Pro residues" evidence="1">
    <location>
        <begin position="278"/>
        <end position="287"/>
    </location>
</feature>
<organism evidence="2 3">
    <name type="scientific">Strongylocentrotus purpuratus</name>
    <name type="common">Purple sea urchin</name>
    <dbReference type="NCBI Taxonomy" id="7668"/>
    <lineage>
        <taxon>Eukaryota</taxon>
        <taxon>Metazoa</taxon>
        <taxon>Echinodermata</taxon>
        <taxon>Eleutherozoa</taxon>
        <taxon>Echinozoa</taxon>
        <taxon>Echinoidea</taxon>
        <taxon>Euechinoidea</taxon>
        <taxon>Echinacea</taxon>
        <taxon>Camarodonta</taxon>
        <taxon>Echinidea</taxon>
        <taxon>Strongylocentrotidae</taxon>
        <taxon>Strongylocentrotus</taxon>
    </lineage>
</organism>
<proteinExistence type="predicted"/>
<reference evidence="3" key="1">
    <citation type="submission" date="2015-02" db="EMBL/GenBank/DDBJ databases">
        <title>Genome sequencing for Strongylocentrotus purpuratus.</title>
        <authorList>
            <person name="Murali S."/>
            <person name="Liu Y."/>
            <person name="Vee V."/>
            <person name="English A."/>
            <person name="Wang M."/>
            <person name="Skinner E."/>
            <person name="Han Y."/>
            <person name="Muzny D.M."/>
            <person name="Worley K.C."/>
            <person name="Gibbs R.A."/>
        </authorList>
    </citation>
    <scope>NUCLEOTIDE SEQUENCE</scope>
</reference>
<dbReference type="AlphaFoldDB" id="A0A7M7R9S5"/>
<keyword evidence="3" id="KW-1185">Reference proteome</keyword>
<feature type="compositionally biased region" description="Low complexity" evidence="1">
    <location>
        <begin position="316"/>
        <end position="331"/>
    </location>
</feature>
<dbReference type="PANTHER" id="PTHR34927:SF1">
    <property type="entry name" value="IQ DOMAIN-CONTAINING PROTEIN K"/>
    <property type="match status" value="1"/>
</dbReference>
<dbReference type="CTD" id="124152"/>
<dbReference type="InterPro" id="IPR000048">
    <property type="entry name" value="IQ_motif_EF-hand-BS"/>
</dbReference>
<dbReference type="KEGG" id="spu:575325"/>
<dbReference type="Gene3D" id="1.20.5.190">
    <property type="match status" value="1"/>
</dbReference>
<dbReference type="CDD" id="cd23767">
    <property type="entry name" value="IQCD"/>
    <property type="match status" value="1"/>
</dbReference>
<dbReference type="OMA" id="CKEFALM"/>
<dbReference type="CDD" id="cd22969">
    <property type="entry name" value="DD_IQCK"/>
    <property type="match status" value="1"/>
</dbReference>
<dbReference type="Proteomes" id="UP000007110">
    <property type="component" value="Unassembled WGS sequence"/>
</dbReference>
<evidence type="ECO:0000313" key="2">
    <source>
        <dbReference type="EnsemblMetazoa" id="XP_780827"/>
    </source>
</evidence>
<evidence type="ECO:0000313" key="3">
    <source>
        <dbReference type="Proteomes" id="UP000007110"/>
    </source>
</evidence>
<dbReference type="OrthoDB" id="2155538at2759"/>
<dbReference type="GeneID" id="575325"/>
<name>A0A7M7R9S5_STRPU</name>
<feature type="region of interest" description="Disordered" evidence="1">
    <location>
        <begin position="273"/>
        <end position="337"/>
    </location>
</feature>
<accession>A0A7M7R9S5</accession>
<sequence>MSYISRKKEKSIWDEICKEFALMRPPFQADDEGSSVTTEVIDYNPAAHSPVMFGHMYEKVEQADTDLTSEFNPAVSHPAAVGYTMIEKPLRQPTPPPAPKPPKDTCTPREYQEHYIFPTLLPALLAMLKQAKIERCFERKRFRFNGLDFLTEYLWRHNPSVSGREKDNLDEIPFVKTILAENPRPPLPLSLIWSEVEAATVIQSFFRGYKVRKLEHIQELRHWQKEWREENADIKHKVEHFWMEHEPGPAQEELRRSAKHNRSQGYPACFRLRTWSPSPEPVDPSPPELEVDPSEADRTTTTAGDQLSRTNATERTGSVVSTVPSTTVSSTKRTIVS</sequence>
<dbReference type="InParanoid" id="A0A7M7R9S5"/>
<evidence type="ECO:0008006" key="4">
    <source>
        <dbReference type="Google" id="ProtNLM"/>
    </source>
</evidence>
<dbReference type="InterPro" id="IPR043408">
    <property type="entry name" value="IQCK"/>
</dbReference>
<dbReference type="EnsemblMetazoa" id="XM_775734">
    <property type="protein sequence ID" value="XP_780827"/>
    <property type="gene ID" value="LOC575325"/>
</dbReference>